<evidence type="ECO:0000259" key="1">
    <source>
        <dbReference type="Pfam" id="PF25109"/>
    </source>
</evidence>
<dbReference type="SUPFAM" id="SSF56784">
    <property type="entry name" value="HAD-like"/>
    <property type="match status" value="1"/>
</dbReference>
<gene>
    <name evidence="2" type="ORF">AXFE_05610</name>
</gene>
<reference evidence="2 3" key="1">
    <citation type="submission" date="2015-01" db="EMBL/GenBank/DDBJ databases">
        <title>Draft genome of the acidophilic iron oxidizer Acidithrix ferrooxidans strain Py-F3.</title>
        <authorList>
            <person name="Poehlein A."/>
            <person name="Eisen S."/>
            <person name="Schloemann M."/>
            <person name="Johnson B.D."/>
            <person name="Daniel R."/>
            <person name="Muehling M."/>
        </authorList>
    </citation>
    <scope>NUCLEOTIDE SEQUENCE [LARGE SCALE GENOMIC DNA]</scope>
    <source>
        <strain evidence="2 3">Py-F3</strain>
    </source>
</reference>
<name>A0A0D8HL65_9ACTN</name>
<dbReference type="Gene3D" id="3.40.50.1000">
    <property type="entry name" value="HAD superfamily/HAD-like"/>
    <property type="match status" value="1"/>
</dbReference>
<evidence type="ECO:0000313" key="3">
    <source>
        <dbReference type="Proteomes" id="UP000032360"/>
    </source>
</evidence>
<dbReference type="InterPro" id="IPR036412">
    <property type="entry name" value="HAD-like_sf"/>
</dbReference>
<keyword evidence="3" id="KW-1185">Reference proteome</keyword>
<feature type="domain" description="Polynucleotide kinase PNKP phosphatase" evidence="1">
    <location>
        <begin position="23"/>
        <end position="164"/>
    </location>
</feature>
<dbReference type="InterPro" id="IPR023214">
    <property type="entry name" value="HAD_sf"/>
</dbReference>
<dbReference type="RefSeq" id="WP_052604346.1">
    <property type="nucleotide sequence ID" value="NZ_JXYS01000012.1"/>
</dbReference>
<organism evidence="2 3">
    <name type="scientific">Acidithrix ferrooxidans</name>
    <dbReference type="NCBI Taxonomy" id="1280514"/>
    <lineage>
        <taxon>Bacteria</taxon>
        <taxon>Bacillati</taxon>
        <taxon>Actinomycetota</taxon>
        <taxon>Acidimicrobiia</taxon>
        <taxon>Acidimicrobiales</taxon>
        <taxon>Acidimicrobiaceae</taxon>
        <taxon>Acidithrix</taxon>
    </lineage>
</organism>
<dbReference type="EMBL" id="JXYS01000012">
    <property type="protein sequence ID" value="KJF18609.1"/>
    <property type="molecule type" value="Genomic_DNA"/>
</dbReference>
<comment type="caution">
    <text evidence="2">The sequence shown here is derived from an EMBL/GenBank/DDBJ whole genome shotgun (WGS) entry which is preliminary data.</text>
</comment>
<dbReference type="AlphaFoldDB" id="A0A0D8HL65"/>
<dbReference type="InterPro" id="IPR056782">
    <property type="entry name" value="HAD_PNKP"/>
</dbReference>
<sequence length="165" mass="19058">MQIDLSGRPKNWIINEKVSINETAIIFDIDGVLADASLRQHFLDRPRRDWDGFFNAAGDDPLIKEMGTLMTLIDPQFSFILMTGRPSSIADLTVAWLATNNLRWDLLITRNWGDYSRAREFKALETNQLLGMNFEIVLAFEDDKRNVEMFRENGVPCIYIESGYY</sequence>
<dbReference type="Proteomes" id="UP000032360">
    <property type="component" value="Unassembled WGS sequence"/>
</dbReference>
<dbReference type="OrthoDB" id="5189293at2"/>
<accession>A0A0D8HL65</accession>
<protein>
    <recommendedName>
        <fullName evidence="1">Polynucleotide kinase PNKP phosphatase domain-containing protein</fullName>
    </recommendedName>
</protein>
<dbReference type="STRING" id="1280514.AXFE_05610"/>
<proteinExistence type="predicted"/>
<dbReference type="Pfam" id="PF25109">
    <property type="entry name" value="HAD_PNKP"/>
    <property type="match status" value="1"/>
</dbReference>
<evidence type="ECO:0000313" key="2">
    <source>
        <dbReference type="EMBL" id="KJF18609.1"/>
    </source>
</evidence>